<evidence type="ECO:0000313" key="2">
    <source>
        <dbReference type="EMBL" id="KAG2487384.1"/>
    </source>
</evidence>
<reference evidence="2" key="1">
    <citation type="journal article" date="2020" name="bioRxiv">
        <title>Comparative genomics of Chlamydomonas.</title>
        <authorList>
            <person name="Craig R.J."/>
            <person name="Hasan A.R."/>
            <person name="Ness R.W."/>
            <person name="Keightley P.D."/>
        </authorList>
    </citation>
    <scope>NUCLEOTIDE SEQUENCE</scope>
    <source>
        <strain evidence="2">CCAP 11/70</strain>
    </source>
</reference>
<comment type="caution">
    <text evidence="2">The sequence shown here is derived from an EMBL/GenBank/DDBJ whole genome shotgun (WGS) entry which is preliminary data.</text>
</comment>
<sequence length="505" mass="51660">MPASSGGAKGHEAALGLSLERKEVLALALLHPRYTVALTQAFALTPNQLAVLGEDLARLAAVELTWTAAQELGPSARAAPGPAQPLAQQLATKVGQVLNTFKPSNGGGSSEDRESREDVELNVSAALLNRAAAALQAKWHTVVERWQVEAHMLDFGNAASGTGPSKQDKAMCARALVAVVYLDRGYAQGVRAALAPVLAAVLQDSEDPELKEVGARLAACPPASLPRAADELGPPQAGSTAALAGAGAAAGEAGTDQGPFHKVAMALLAALADAGYQPRDEGRFLALSDLWYRFLHMFLPGAYLRPFPSDPRTPDPNADIDPTPARSKASFVLGRALYGVFFTERLLEDAAEELEAAGGRRDSVSGVSIGAIGDGGAGGGAGSDEGDEAGPSASGSVGLGISPWDELASNPGRRAAAVRLREAATKALEDPTRLAAAEAGLRLTSGVLAEAPLPPGSRSPPMLARAADGVVAAAALDRGPAATRALVRHMLAATDARAVLERVGA</sequence>
<proteinExistence type="predicted"/>
<evidence type="ECO:0000256" key="1">
    <source>
        <dbReference type="SAM" id="MobiDB-lite"/>
    </source>
</evidence>
<feature type="region of interest" description="Disordered" evidence="1">
    <location>
        <begin position="375"/>
        <end position="408"/>
    </location>
</feature>
<name>A0A835XX80_9CHLO</name>
<dbReference type="EMBL" id="JAEHOE010000097">
    <property type="protein sequence ID" value="KAG2487384.1"/>
    <property type="molecule type" value="Genomic_DNA"/>
</dbReference>
<protein>
    <submittedName>
        <fullName evidence="2">Uncharacterized protein</fullName>
    </submittedName>
</protein>
<dbReference type="AlphaFoldDB" id="A0A835XX80"/>
<accession>A0A835XX80</accession>
<dbReference type="Proteomes" id="UP000612055">
    <property type="component" value="Unassembled WGS sequence"/>
</dbReference>
<organism evidence="2 3">
    <name type="scientific">Edaphochlamys debaryana</name>
    <dbReference type="NCBI Taxonomy" id="47281"/>
    <lineage>
        <taxon>Eukaryota</taxon>
        <taxon>Viridiplantae</taxon>
        <taxon>Chlorophyta</taxon>
        <taxon>core chlorophytes</taxon>
        <taxon>Chlorophyceae</taxon>
        <taxon>CS clade</taxon>
        <taxon>Chlamydomonadales</taxon>
        <taxon>Chlamydomonadales incertae sedis</taxon>
        <taxon>Edaphochlamys</taxon>
    </lineage>
</organism>
<evidence type="ECO:0000313" key="3">
    <source>
        <dbReference type="Proteomes" id="UP000612055"/>
    </source>
</evidence>
<gene>
    <name evidence="2" type="ORF">HYH03_013953</name>
</gene>
<keyword evidence="3" id="KW-1185">Reference proteome</keyword>